<dbReference type="InterPro" id="IPR001314">
    <property type="entry name" value="Peptidase_S1A"/>
</dbReference>
<evidence type="ECO:0000256" key="6">
    <source>
        <dbReference type="ARBA" id="ARBA00022968"/>
    </source>
</evidence>
<feature type="transmembrane region" description="Helical" evidence="11">
    <location>
        <begin position="84"/>
        <end position="106"/>
    </location>
</feature>
<evidence type="ECO:0000256" key="5">
    <source>
        <dbReference type="ARBA" id="ARBA00022825"/>
    </source>
</evidence>
<gene>
    <name evidence="15" type="primary">LOC101642363</name>
</gene>
<dbReference type="Proteomes" id="UP000694863">
    <property type="component" value="Unplaced"/>
</dbReference>
<dbReference type="InterPro" id="IPR036364">
    <property type="entry name" value="SEA_dom_sf"/>
</dbReference>
<feature type="domain" description="SEA" evidence="12">
    <location>
        <begin position="108"/>
        <end position="228"/>
    </location>
</feature>
<keyword evidence="5 10" id="KW-0720">Serine protease</keyword>
<dbReference type="InterPro" id="IPR043504">
    <property type="entry name" value="Peptidase_S1_PA_chymotrypsin"/>
</dbReference>
<evidence type="ECO:0000256" key="7">
    <source>
        <dbReference type="ARBA" id="ARBA00022989"/>
    </source>
</evidence>
<reference evidence="15" key="1">
    <citation type="submission" date="2025-08" db="UniProtKB">
        <authorList>
            <consortium name="RefSeq"/>
        </authorList>
    </citation>
    <scope>IDENTIFICATION</scope>
</reference>
<dbReference type="GeneID" id="101642363"/>
<dbReference type="InterPro" id="IPR001254">
    <property type="entry name" value="Trypsin_dom"/>
</dbReference>
<dbReference type="PROSITE" id="PS50024">
    <property type="entry name" value="SEA"/>
    <property type="match status" value="1"/>
</dbReference>
<accession>A0ABM0ZRB1</accession>
<proteinExistence type="predicted"/>
<keyword evidence="2 10" id="KW-0645">Protease</keyword>
<dbReference type="SUPFAM" id="SSF82671">
    <property type="entry name" value="SEA domain"/>
    <property type="match status" value="1"/>
</dbReference>
<sequence length="482" mass="53873">MRMPADLLDECYHIMDADGTDGTIRSGLKQAGLGEWTSMLLSPYIASIPATMVVQSIDQLIQYFQKANVFKEIEKKKLTKCGKIILSVIMMVIATVAIGLIVYFVAFRSTPFYYHISFKTCNIDYDKKFEKPYSQEYMDLNKKIVSLVNETFHESKLRRQYVKSHIVQASQAKGKVVVHAVLKFKSYFKNNAEKFWDEIETILYQKLQSDTGSLCVEPSSFKMSDMEMAAAENLLNTCCGQRTITPSGNKIAGGKDAEEGEWPWQASLQQGKVHRCGATLISNSWLVTAAHCFVRANEPKEWNVGFGLLLSDQKTQRSVKDIVIHENYHYPAHDYDIAVVHLSSPVLYTSSIRRACLPEATYRFSPNSEAVVTGWGTLKSDGESPNILQKGLVKIIDNKTCNNQEVYGGIITPGMLCAGYLEGKVDACQGDSGGPLVSMDSKGTWFLAGIVSWGDECALPNKPGVYTRVTHYRDWIYSKTGL</sequence>
<evidence type="ECO:0000259" key="12">
    <source>
        <dbReference type="PROSITE" id="PS50024"/>
    </source>
</evidence>
<evidence type="ECO:0000256" key="2">
    <source>
        <dbReference type="ARBA" id="ARBA00022670"/>
    </source>
</evidence>
<keyword evidence="9" id="KW-1015">Disulfide bond</keyword>
<dbReference type="Pfam" id="PF01390">
    <property type="entry name" value="SEA"/>
    <property type="match status" value="1"/>
</dbReference>
<dbReference type="PROSITE" id="PS00134">
    <property type="entry name" value="TRYPSIN_HIS"/>
    <property type="match status" value="1"/>
</dbReference>
<dbReference type="PRINTS" id="PR00722">
    <property type="entry name" value="CHYMOTRYPSIN"/>
</dbReference>
<evidence type="ECO:0000256" key="11">
    <source>
        <dbReference type="SAM" id="Phobius"/>
    </source>
</evidence>
<dbReference type="PANTHER" id="PTHR24252">
    <property type="entry name" value="ACROSIN-RELATED"/>
    <property type="match status" value="1"/>
</dbReference>
<dbReference type="InterPro" id="IPR009003">
    <property type="entry name" value="Peptidase_S1_PA"/>
</dbReference>
<evidence type="ECO:0000259" key="13">
    <source>
        <dbReference type="PROSITE" id="PS50240"/>
    </source>
</evidence>
<dbReference type="SUPFAM" id="SSF50494">
    <property type="entry name" value="Trypsin-like serine proteases"/>
    <property type="match status" value="1"/>
</dbReference>
<dbReference type="InterPro" id="IPR033116">
    <property type="entry name" value="TRYPSIN_SER"/>
</dbReference>
<keyword evidence="6" id="KW-0735">Signal-anchor</keyword>
<evidence type="ECO:0000313" key="15">
    <source>
        <dbReference type="RefSeq" id="XP_012861059.2"/>
    </source>
</evidence>
<keyword evidence="14" id="KW-1185">Reference proteome</keyword>
<dbReference type="Gene3D" id="3.30.70.960">
    <property type="entry name" value="SEA domain"/>
    <property type="match status" value="1"/>
</dbReference>
<dbReference type="InterPro" id="IPR000082">
    <property type="entry name" value="SEA_dom"/>
</dbReference>
<comment type="subcellular location">
    <subcellularLocation>
        <location evidence="1">Membrane</location>
        <topology evidence="1">Single-pass type II membrane protein</topology>
    </subcellularLocation>
</comment>
<protein>
    <submittedName>
        <fullName evidence="15">Transmembrane protease serine 11C-like</fullName>
    </submittedName>
</protein>
<keyword evidence="8 11" id="KW-0472">Membrane</keyword>
<evidence type="ECO:0000256" key="3">
    <source>
        <dbReference type="ARBA" id="ARBA00022692"/>
    </source>
</evidence>
<evidence type="ECO:0000256" key="9">
    <source>
        <dbReference type="ARBA" id="ARBA00023157"/>
    </source>
</evidence>
<keyword evidence="4 10" id="KW-0378">Hydrolase</keyword>
<keyword evidence="7 11" id="KW-1133">Transmembrane helix</keyword>
<dbReference type="InterPro" id="IPR018114">
    <property type="entry name" value="TRYPSIN_HIS"/>
</dbReference>
<dbReference type="Pfam" id="PF00089">
    <property type="entry name" value="Trypsin"/>
    <property type="match status" value="1"/>
</dbReference>
<evidence type="ECO:0000256" key="4">
    <source>
        <dbReference type="ARBA" id="ARBA00022801"/>
    </source>
</evidence>
<dbReference type="PROSITE" id="PS00135">
    <property type="entry name" value="TRYPSIN_SER"/>
    <property type="match status" value="1"/>
</dbReference>
<feature type="domain" description="Peptidase S1" evidence="13">
    <location>
        <begin position="251"/>
        <end position="481"/>
    </location>
</feature>
<dbReference type="SMART" id="SM00020">
    <property type="entry name" value="Tryp_SPc"/>
    <property type="match status" value="1"/>
</dbReference>
<dbReference type="CDD" id="cd00190">
    <property type="entry name" value="Tryp_SPc"/>
    <property type="match status" value="1"/>
</dbReference>
<evidence type="ECO:0000256" key="1">
    <source>
        <dbReference type="ARBA" id="ARBA00004606"/>
    </source>
</evidence>
<keyword evidence="3 11" id="KW-0812">Transmembrane</keyword>
<evidence type="ECO:0000313" key="14">
    <source>
        <dbReference type="Proteomes" id="UP000694863"/>
    </source>
</evidence>
<dbReference type="Gene3D" id="2.40.10.10">
    <property type="entry name" value="Trypsin-like serine proteases"/>
    <property type="match status" value="2"/>
</dbReference>
<name>A0ABM0ZRB1_ECHTE</name>
<dbReference type="PANTHER" id="PTHR24252:SF17">
    <property type="entry name" value="SUPPRESSOR OF TUMORIGENICITY 14 PROTEIN HOMOLOG-RELATED"/>
    <property type="match status" value="1"/>
</dbReference>
<organism evidence="14 15">
    <name type="scientific">Echinops telfairi</name>
    <name type="common">Lesser hedgehog tenrec</name>
    <dbReference type="NCBI Taxonomy" id="9371"/>
    <lineage>
        <taxon>Eukaryota</taxon>
        <taxon>Metazoa</taxon>
        <taxon>Chordata</taxon>
        <taxon>Craniata</taxon>
        <taxon>Vertebrata</taxon>
        <taxon>Euteleostomi</taxon>
        <taxon>Mammalia</taxon>
        <taxon>Eutheria</taxon>
        <taxon>Afrotheria</taxon>
        <taxon>Tenrecidae</taxon>
        <taxon>Tenrecinae</taxon>
        <taxon>Echinops</taxon>
    </lineage>
</organism>
<dbReference type="RefSeq" id="XP_012861059.2">
    <property type="nucleotide sequence ID" value="XM_013005605.2"/>
</dbReference>
<evidence type="ECO:0000256" key="8">
    <source>
        <dbReference type="ARBA" id="ARBA00023136"/>
    </source>
</evidence>
<dbReference type="PROSITE" id="PS50240">
    <property type="entry name" value="TRYPSIN_DOM"/>
    <property type="match status" value="1"/>
</dbReference>
<evidence type="ECO:0000256" key="10">
    <source>
        <dbReference type="RuleBase" id="RU363034"/>
    </source>
</evidence>